<proteinExistence type="predicted"/>
<dbReference type="HOGENOM" id="CLU_3122671_0_0_5"/>
<protein>
    <submittedName>
        <fullName evidence="2">Uncharacterized protein</fullName>
    </submittedName>
</protein>
<dbReference type="KEGG" id="sfd:USDA257_c16720"/>
<dbReference type="AlphaFoldDB" id="I3X304"/>
<feature type="region of interest" description="Disordered" evidence="1">
    <location>
        <begin position="27"/>
        <end position="50"/>
    </location>
</feature>
<reference evidence="2 3" key="1">
    <citation type="journal article" date="2012" name="J. Bacteriol.">
        <title>Complete genome sequence of the broad-host-range strain Sinorhizobium fredii USDA257.</title>
        <authorList>
            <person name="Schuldes J."/>
            <person name="Rodriguez Orbegoso M."/>
            <person name="Schmeisser C."/>
            <person name="Krishnan H.B."/>
            <person name="Daniel R."/>
            <person name="Streit W.R."/>
        </authorList>
    </citation>
    <scope>NUCLEOTIDE SEQUENCE [LARGE SCALE GENOMIC DNA]</scope>
    <source>
        <strain evidence="2 3">USDA 257</strain>
    </source>
</reference>
<accession>I3X304</accession>
<sequence>MLKNSLENGWRHTLAALSGFDLPNPPRIPRPAWQTPTPHHANIRGPRYYH</sequence>
<dbReference type="EMBL" id="CP003563">
    <property type="protein sequence ID" value="AFL50260.1"/>
    <property type="molecule type" value="Genomic_DNA"/>
</dbReference>
<evidence type="ECO:0000313" key="3">
    <source>
        <dbReference type="Proteomes" id="UP000006180"/>
    </source>
</evidence>
<organism evidence="2 3">
    <name type="scientific">Sinorhizobium fredii (strain USDA 257)</name>
    <dbReference type="NCBI Taxonomy" id="1185652"/>
    <lineage>
        <taxon>Bacteria</taxon>
        <taxon>Pseudomonadati</taxon>
        <taxon>Pseudomonadota</taxon>
        <taxon>Alphaproteobacteria</taxon>
        <taxon>Hyphomicrobiales</taxon>
        <taxon>Rhizobiaceae</taxon>
        <taxon>Sinorhizobium/Ensifer group</taxon>
        <taxon>Sinorhizobium</taxon>
    </lineage>
</organism>
<dbReference type="Proteomes" id="UP000006180">
    <property type="component" value="Chromosome"/>
</dbReference>
<evidence type="ECO:0000256" key="1">
    <source>
        <dbReference type="SAM" id="MobiDB-lite"/>
    </source>
</evidence>
<evidence type="ECO:0000313" key="2">
    <source>
        <dbReference type="EMBL" id="AFL50260.1"/>
    </source>
</evidence>
<dbReference type="PATRIC" id="fig|1185652.3.peg.1736"/>
<gene>
    <name evidence="2" type="ORF">USDA257_c16720</name>
</gene>
<name>I3X304_SINF2</name>